<evidence type="ECO:0000256" key="1">
    <source>
        <dbReference type="ARBA" id="ARBA00001974"/>
    </source>
</evidence>
<dbReference type="InterPro" id="IPR016169">
    <property type="entry name" value="FAD-bd_PCMH_sub2"/>
</dbReference>
<sequence>MSSSQPNLLPSLEKLSSQLQGELKFDSLTKTLYATDASVYREMPLAVAFPKTTEDLKLLIAFAHAHKTSLIPRTAGTSLAGQCVGNGIVVDVSKHFNQILEFNESERWVRVQPGVVRDELNRFLKPYGLFFSPITSTANRAMIGGMVGNNSSGTTSIVYGTTREKVISLNTLLSDGNEAVFGALTPDGFDQKCRLDTLEGKLYRQVKEELGQSENQKNIRENFPKKSIHRRNTGYAVDYLLASEVFTQGGEPFNFCKLLAGSEGTLAFTTEIKVSLDPLPDPIEVVVAAHFHTIHESMKASQVAMKHPATAVELMDKIILDCTKESIEYSKNRYFVEGDPMALLMVEFTGKTEAEAMAKANLLVADLKVNQLGYAFPIIDPAMTKSAWALRSAGLGLLANIPGDAKAVACIEDTAVDIEDLADYIDEFDKMMEAYGQQPVHYAHAGAGEIHLRPILDLKKKEDQEAFYQISFDVAKLVKKYNGSLSGEHGDGRVRAPFIPLMVGEENYQLFRRLKFTWDPDNIFNPGKIVDTAPMNTSLRYEPDMNTPEPDTLMNFDQVGGILRMAEKCNGSGDCRKLPESGGTMCPSYQATRMERDATRGRANTLREFLTKDQKPNPFDHPEIKEALDLCLSCKGCTAECPSNVDMASMKAEFQYQYHKSNGVPFRSKVFGYINDLNKIGSIVAPLANFTLSNPLASKLMKRVLGVAPKRQLPKISSISLRSWYKKEYAKLPAPSKVIKSIYLFVDEFTDYNDTPIGITAIKLLKKLGYEVKIVDHDESGRSALSKGLLEKARSHADRNVKVFQDIIDGNTPLIGIEPSAILSFRDEYPRLVSPELVEGAKKLKFHTLLIDEFLGREVMAGNIDASSFIKGAKHIKLHGHCHQKALSALSWTQKILSLPENYQVEIIPSGCCGMAGSFGYEAEHYDLSMQIGEMVLFPSVRSAAEDTIIAAPGTSCRHQIKDGTRKQALHPVEILWNATL</sequence>
<dbReference type="Gene3D" id="3.30.465.10">
    <property type="match status" value="1"/>
</dbReference>
<evidence type="ECO:0000256" key="3">
    <source>
        <dbReference type="ARBA" id="ARBA00022723"/>
    </source>
</evidence>
<dbReference type="Pfam" id="PF02913">
    <property type="entry name" value="FAD-oxidase_C"/>
    <property type="match status" value="1"/>
</dbReference>
<feature type="domain" description="FAD-binding PCMH-type" evidence="9">
    <location>
        <begin position="40"/>
        <end position="279"/>
    </location>
</feature>
<dbReference type="Gene3D" id="3.30.70.2740">
    <property type="match status" value="1"/>
</dbReference>
<dbReference type="InterPro" id="IPR016166">
    <property type="entry name" value="FAD-bd_PCMH"/>
</dbReference>
<evidence type="ECO:0000259" key="9">
    <source>
        <dbReference type="PROSITE" id="PS51387"/>
    </source>
</evidence>
<dbReference type="Pfam" id="PF13183">
    <property type="entry name" value="Fer4_8"/>
    <property type="match status" value="1"/>
</dbReference>
<keyword evidence="11" id="KW-1185">Reference proteome</keyword>
<keyword evidence="4" id="KW-0274">FAD</keyword>
<dbReference type="InterPro" id="IPR016171">
    <property type="entry name" value="Vanillyl_alc_oxidase_C-sub2"/>
</dbReference>
<keyword evidence="5" id="KW-0560">Oxidoreductase</keyword>
<name>A0ABS9V1S1_9BACT</name>
<dbReference type="SUPFAM" id="SSF56176">
    <property type="entry name" value="FAD-binding/transporter-associated domain-like"/>
    <property type="match status" value="1"/>
</dbReference>
<dbReference type="PANTHER" id="PTHR11748">
    <property type="entry name" value="D-LACTATE DEHYDROGENASE"/>
    <property type="match status" value="1"/>
</dbReference>
<keyword evidence="2" id="KW-0285">Flavoprotein</keyword>
<dbReference type="PROSITE" id="PS51387">
    <property type="entry name" value="FAD_PCMH"/>
    <property type="match status" value="1"/>
</dbReference>
<keyword evidence="3" id="KW-0479">Metal-binding</keyword>
<keyword evidence="7" id="KW-0411">Iron-sulfur</keyword>
<dbReference type="RefSeq" id="WP_241348737.1">
    <property type="nucleotide sequence ID" value="NZ_JAKZGP010000035.1"/>
</dbReference>
<dbReference type="SUPFAM" id="SSF46548">
    <property type="entry name" value="alpha-helical ferredoxin"/>
    <property type="match status" value="1"/>
</dbReference>
<reference evidence="10" key="1">
    <citation type="submission" date="2022-03" db="EMBL/GenBank/DDBJ databases">
        <title>De novo assembled genomes of Belliella spp. (Cyclobacteriaceae) strains.</title>
        <authorList>
            <person name="Szabo A."/>
            <person name="Korponai K."/>
            <person name="Felfoldi T."/>
        </authorList>
    </citation>
    <scope>NUCLEOTIDE SEQUENCE</scope>
    <source>
        <strain evidence="10">DSM 111904</strain>
    </source>
</reference>
<feature type="domain" description="4Fe-4S ferredoxin-type" evidence="8">
    <location>
        <begin position="620"/>
        <end position="653"/>
    </location>
</feature>
<dbReference type="EMBL" id="JAKZGP010000035">
    <property type="protein sequence ID" value="MCH7410369.1"/>
    <property type="molecule type" value="Genomic_DNA"/>
</dbReference>
<comment type="caution">
    <text evidence="10">The sequence shown here is derived from an EMBL/GenBank/DDBJ whole genome shotgun (WGS) entry which is preliminary data.</text>
</comment>
<protein>
    <submittedName>
        <fullName evidence="10">FAD-binding protein</fullName>
    </submittedName>
</protein>
<evidence type="ECO:0000256" key="2">
    <source>
        <dbReference type="ARBA" id="ARBA00022630"/>
    </source>
</evidence>
<dbReference type="PANTHER" id="PTHR11748:SF119">
    <property type="entry name" value="D-2-HYDROXYGLUTARATE DEHYDROGENASE"/>
    <property type="match status" value="1"/>
</dbReference>
<evidence type="ECO:0000256" key="7">
    <source>
        <dbReference type="ARBA" id="ARBA00023014"/>
    </source>
</evidence>
<dbReference type="InterPro" id="IPR016164">
    <property type="entry name" value="FAD-linked_Oxase-like_C"/>
</dbReference>
<dbReference type="Proteomes" id="UP001165489">
    <property type="component" value="Unassembled WGS sequence"/>
</dbReference>
<dbReference type="PROSITE" id="PS51379">
    <property type="entry name" value="4FE4S_FER_2"/>
    <property type="match status" value="1"/>
</dbReference>
<organism evidence="10 11">
    <name type="scientific">Belliella filtrata</name>
    <dbReference type="NCBI Taxonomy" id="2923435"/>
    <lineage>
        <taxon>Bacteria</taxon>
        <taxon>Pseudomonadati</taxon>
        <taxon>Bacteroidota</taxon>
        <taxon>Cytophagia</taxon>
        <taxon>Cytophagales</taxon>
        <taxon>Cyclobacteriaceae</taxon>
        <taxon>Belliella</taxon>
    </lineage>
</organism>
<dbReference type="Gene3D" id="1.10.45.10">
    <property type="entry name" value="Vanillyl-alcohol Oxidase, Chain A, domain 4"/>
    <property type="match status" value="1"/>
</dbReference>
<dbReference type="InterPro" id="IPR017896">
    <property type="entry name" value="4Fe4S_Fe-S-bd"/>
</dbReference>
<dbReference type="PROSITE" id="PS00198">
    <property type="entry name" value="4FE4S_FER_1"/>
    <property type="match status" value="1"/>
</dbReference>
<gene>
    <name evidence="10" type="ORF">MM239_13255</name>
</gene>
<evidence type="ECO:0000256" key="5">
    <source>
        <dbReference type="ARBA" id="ARBA00023002"/>
    </source>
</evidence>
<evidence type="ECO:0000256" key="6">
    <source>
        <dbReference type="ARBA" id="ARBA00023004"/>
    </source>
</evidence>
<evidence type="ECO:0000256" key="4">
    <source>
        <dbReference type="ARBA" id="ARBA00022827"/>
    </source>
</evidence>
<comment type="cofactor">
    <cofactor evidence="1">
        <name>FAD</name>
        <dbReference type="ChEBI" id="CHEBI:57692"/>
    </cofactor>
</comment>
<dbReference type="InterPro" id="IPR006094">
    <property type="entry name" value="Oxid_FAD_bind_N"/>
</dbReference>
<dbReference type="SUPFAM" id="SSF55103">
    <property type="entry name" value="FAD-linked oxidases, C-terminal domain"/>
    <property type="match status" value="1"/>
</dbReference>
<dbReference type="InterPro" id="IPR036318">
    <property type="entry name" value="FAD-bd_PCMH-like_sf"/>
</dbReference>
<dbReference type="InterPro" id="IPR004113">
    <property type="entry name" value="FAD-bd_oxidored_4_C"/>
</dbReference>
<proteinExistence type="predicted"/>
<keyword evidence="6" id="KW-0408">Iron</keyword>
<evidence type="ECO:0000259" key="8">
    <source>
        <dbReference type="PROSITE" id="PS51379"/>
    </source>
</evidence>
<dbReference type="InterPro" id="IPR017900">
    <property type="entry name" value="4Fe4S_Fe_S_CS"/>
</dbReference>
<accession>A0ABS9V1S1</accession>
<evidence type="ECO:0000313" key="11">
    <source>
        <dbReference type="Proteomes" id="UP001165489"/>
    </source>
</evidence>
<evidence type="ECO:0000313" key="10">
    <source>
        <dbReference type="EMBL" id="MCH7410369.1"/>
    </source>
</evidence>
<dbReference type="Pfam" id="PF01565">
    <property type="entry name" value="FAD_binding_4"/>
    <property type="match status" value="1"/>
</dbReference>